<organism evidence="8 9">
    <name type="scientific">Fermentimonas caenicola</name>
    <dbReference type="NCBI Taxonomy" id="1562970"/>
    <lineage>
        <taxon>Bacteria</taxon>
        <taxon>Pseudomonadati</taxon>
        <taxon>Bacteroidota</taxon>
        <taxon>Bacteroidia</taxon>
        <taxon>Bacteroidales</taxon>
        <taxon>Dysgonomonadaceae</taxon>
        <taxon>Fermentimonas</taxon>
    </lineage>
</organism>
<protein>
    <submittedName>
        <fullName evidence="8">Uncharacterized protein</fullName>
    </submittedName>
</protein>
<keyword evidence="4" id="KW-0472">Membrane</keyword>
<dbReference type="Gene3D" id="2.60.40.2100">
    <property type="match status" value="1"/>
</dbReference>
<dbReference type="KEGG" id="pbt:ING2E5B_1091"/>
<evidence type="ECO:0000256" key="2">
    <source>
        <dbReference type="ARBA" id="ARBA00007248"/>
    </source>
</evidence>
<evidence type="ECO:0000256" key="3">
    <source>
        <dbReference type="ARBA" id="ARBA00022729"/>
    </source>
</evidence>
<sequence>MMNNNSKFSLMVVIILMITGLLSSCFKEDLSDCPRPFQVTIKALDIDLNDITESGEVYNAILFAFDEDQNLVGAFELNEDQVKSRKPIDIVIDYPGFTALTFIAWGNVDSNLEYSQISSVKKLVDLYVKLSVKDGFAQPASDFFRGNLIVPVEYGGSGWDQSHVVEIKRMTSGVTITAINLKEWNGNKDGNYTYVVRSSMNTYDPDGNLVGESVNYSPRAALNQNGDFSAPIFYTFPTEYFVVDIYYNGELIHTAERNSDGNLLVPEVGKTLNIIIDFRAEISIKSVITPWNVVYQYVEF</sequence>
<dbReference type="InterPro" id="IPR014941">
    <property type="entry name" value="FimB/Mfa2/Mfa3"/>
</dbReference>
<evidence type="ECO:0000256" key="4">
    <source>
        <dbReference type="ARBA" id="ARBA00023136"/>
    </source>
</evidence>
<evidence type="ECO:0000256" key="6">
    <source>
        <dbReference type="ARBA" id="ARBA00023237"/>
    </source>
</evidence>
<keyword evidence="9" id="KW-1185">Reference proteome</keyword>
<name>A0A098BYV6_9BACT</name>
<dbReference type="AlphaFoldDB" id="A0A098BYV6"/>
<keyword evidence="7" id="KW-0449">Lipoprotein</keyword>
<evidence type="ECO:0000313" key="9">
    <source>
        <dbReference type="Proteomes" id="UP000032417"/>
    </source>
</evidence>
<proteinExistence type="inferred from homology"/>
<evidence type="ECO:0000313" key="8">
    <source>
        <dbReference type="EMBL" id="CEA15844.1"/>
    </source>
</evidence>
<dbReference type="STRING" id="1562970.ING2E5B_1091"/>
<dbReference type="PROSITE" id="PS51257">
    <property type="entry name" value="PROKAR_LIPOPROTEIN"/>
    <property type="match status" value="1"/>
</dbReference>
<dbReference type="EMBL" id="LN515532">
    <property type="protein sequence ID" value="CEA15844.1"/>
    <property type="molecule type" value="Genomic_DNA"/>
</dbReference>
<comment type="subcellular location">
    <subcellularLocation>
        <location evidence="1">Cell outer membrane</location>
    </subcellularLocation>
</comment>
<reference evidence="8 9" key="1">
    <citation type="submission" date="2014-08" db="EMBL/GenBank/DDBJ databases">
        <authorList>
            <person name="Wibberg D."/>
        </authorList>
    </citation>
    <scope>NUCLEOTIDE SEQUENCE [LARGE SCALE GENOMIC DNA]</scope>
    <source>
        <strain evidence="9">ING2-E5B</strain>
    </source>
</reference>
<keyword evidence="5" id="KW-0564">Palmitate</keyword>
<dbReference type="GO" id="GO:0009279">
    <property type="term" value="C:cell outer membrane"/>
    <property type="evidence" value="ECO:0007669"/>
    <property type="project" value="UniProtKB-SubCell"/>
</dbReference>
<gene>
    <name evidence="8" type="ORF">ING2E5B_1091</name>
</gene>
<accession>A0A098BYV6</accession>
<dbReference type="HOGENOM" id="CLU_078506_0_0_10"/>
<evidence type="ECO:0000256" key="5">
    <source>
        <dbReference type="ARBA" id="ARBA00023139"/>
    </source>
</evidence>
<dbReference type="Proteomes" id="UP000032417">
    <property type="component" value="Chromosome 1"/>
</dbReference>
<dbReference type="Pfam" id="PF08842">
    <property type="entry name" value="Mfa2"/>
    <property type="match status" value="1"/>
</dbReference>
<keyword evidence="3" id="KW-0732">Signal</keyword>
<comment type="similarity">
    <text evidence="2">Belongs to the bacteroidetes fimbrillin superfamily. FimB/Mfa2 family.</text>
</comment>
<evidence type="ECO:0000256" key="1">
    <source>
        <dbReference type="ARBA" id="ARBA00004442"/>
    </source>
</evidence>
<evidence type="ECO:0000256" key="7">
    <source>
        <dbReference type="ARBA" id="ARBA00023288"/>
    </source>
</evidence>
<keyword evidence="6" id="KW-0998">Cell outer membrane</keyword>